<protein>
    <submittedName>
        <fullName evidence="3">Uncharacterized protein</fullName>
    </submittedName>
</protein>
<sequence>MEFDTCESSLVSRNIAWHSTGSIILVIIAPENLINCDDRRSPSSTIRAPVMPRSPSRLVPHILPTPSTSMIPRASPTPSASLAVLSAIPVSVERLLMKLSTARRPTANQMPRRTLHIWRLKTSGIALFLMAIVSVIAALIIYFPKKHK</sequence>
<dbReference type="Proteomes" id="UP000677228">
    <property type="component" value="Unassembled WGS sequence"/>
</dbReference>
<name>A0A8S2P3V3_9BILA</name>
<organism evidence="3 4">
    <name type="scientific">Didymodactylos carnosus</name>
    <dbReference type="NCBI Taxonomy" id="1234261"/>
    <lineage>
        <taxon>Eukaryota</taxon>
        <taxon>Metazoa</taxon>
        <taxon>Spiralia</taxon>
        <taxon>Gnathifera</taxon>
        <taxon>Rotifera</taxon>
        <taxon>Eurotatoria</taxon>
        <taxon>Bdelloidea</taxon>
        <taxon>Philodinida</taxon>
        <taxon>Philodinidae</taxon>
        <taxon>Didymodactylos</taxon>
    </lineage>
</organism>
<evidence type="ECO:0000256" key="1">
    <source>
        <dbReference type="SAM" id="Phobius"/>
    </source>
</evidence>
<feature type="non-terminal residue" evidence="3">
    <location>
        <position position="1"/>
    </location>
</feature>
<dbReference type="EMBL" id="CAJOBA010036651">
    <property type="protein sequence ID" value="CAF4026970.1"/>
    <property type="molecule type" value="Genomic_DNA"/>
</dbReference>
<evidence type="ECO:0000313" key="4">
    <source>
        <dbReference type="Proteomes" id="UP000682733"/>
    </source>
</evidence>
<accession>A0A8S2P3V3</accession>
<evidence type="ECO:0000313" key="2">
    <source>
        <dbReference type="EMBL" id="CAF1218722.1"/>
    </source>
</evidence>
<gene>
    <name evidence="2" type="ORF">OVA965_LOCUS24808</name>
    <name evidence="3" type="ORF">TMI583_LOCUS25531</name>
</gene>
<keyword evidence="1" id="KW-1133">Transmembrane helix</keyword>
<dbReference type="Proteomes" id="UP000682733">
    <property type="component" value="Unassembled WGS sequence"/>
</dbReference>
<dbReference type="AlphaFoldDB" id="A0A8S2P3V3"/>
<dbReference type="EMBL" id="CAJNOK010015111">
    <property type="protein sequence ID" value="CAF1218722.1"/>
    <property type="molecule type" value="Genomic_DNA"/>
</dbReference>
<proteinExistence type="predicted"/>
<feature type="transmembrane region" description="Helical" evidence="1">
    <location>
        <begin position="118"/>
        <end position="143"/>
    </location>
</feature>
<reference evidence="3" key="1">
    <citation type="submission" date="2021-02" db="EMBL/GenBank/DDBJ databases">
        <authorList>
            <person name="Nowell W R."/>
        </authorList>
    </citation>
    <scope>NUCLEOTIDE SEQUENCE</scope>
</reference>
<comment type="caution">
    <text evidence="3">The sequence shown here is derived from an EMBL/GenBank/DDBJ whole genome shotgun (WGS) entry which is preliminary data.</text>
</comment>
<keyword evidence="1" id="KW-0812">Transmembrane</keyword>
<keyword evidence="1" id="KW-0472">Membrane</keyword>
<evidence type="ECO:0000313" key="3">
    <source>
        <dbReference type="EMBL" id="CAF4026970.1"/>
    </source>
</evidence>